<evidence type="ECO:0000256" key="2">
    <source>
        <dbReference type="ARBA" id="ARBA00005417"/>
    </source>
</evidence>
<comment type="subcellular location">
    <subcellularLocation>
        <location evidence="1">Cell membrane</location>
        <topology evidence="1">Peripheral membrane protein</topology>
    </subcellularLocation>
</comment>
<evidence type="ECO:0000256" key="5">
    <source>
        <dbReference type="ARBA" id="ARBA00022741"/>
    </source>
</evidence>
<sequence>MRPNTDSPAVAGSAAAGPMVSFDNVSKNWGENHVLKALNFEVRAGEKVSIIGPSGSGKTTILRILMTLETPTQGLVKVDGDVLWDVKAGDRPRETRQMRATRRKIGMVFQQFNLFPHMTALENIMEAPVQVLGMNKGEAKERAVELLNLVGLSKHMDHTPPQMSGGQQQRVAIARALAMRPKVLLFDEPTSALDPELIGEVLNVIRDLAHSTDMTMLMVTHEMRFAEEISDRVVMFDHGRAVESGPPAQIFKDPQEERTRTFLRAVLQH</sequence>
<dbReference type="InterPro" id="IPR050086">
    <property type="entry name" value="MetN_ABC_transporter-like"/>
</dbReference>
<gene>
    <name evidence="10" type="ORF">SAMN04488693_11181</name>
</gene>
<dbReference type="InterPro" id="IPR003593">
    <property type="entry name" value="AAA+_ATPase"/>
</dbReference>
<comment type="similarity">
    <text evidence="2">Belongs to the ABC transporter superfamily.</text>
</comment>
<dbReference type="Pfam" id="PF00005">
    <property type="entry name" value="ABC_tran"/>
    <property type="match status" value="1"/>
</dbReference>
<dbReference type="GO" id="GO:0005524">
    <property type="term" value="F:ATP binding"/>
    <property type="evidence" value="ECO:0007669"/>
    <property type="project" value="UniProtKB-KW"/>
</dbReference>
<dbReference type="STRING" id="335973.SAMN04488693_11181"/>
<dbReference type="InterPro" id="IPR030679">
    <property type="entry name" value="ABC_ATPase_HisP-typ"/>
</dbReference>
<accession>A0A1G8KLC6</accession>
<dbReference type="InterPro" id="IPR027417">
    <property type="entry name" value="P-loop_NTPase"/>
</dbReference>
<proteinExistence type="inferred from homology"/>
<evidence type="ECO:0000256" key="4">
    <source>
        <dbReference type="ARBA" id="ARBA00022475"/>
    </source>
</evidence>
<evidence type="ECO:0000313" key="10">
    <source>
        <dbReference type="EMBL" id="SDI44182.1"/>
    </source>
</evidence>
<dbReference type="SUPFAM" id="SSF52540">
    <property type="entry name" value="P-loop containing nucleoside triphosphate hydrolases"/>
    <property type="match status" value="1"/>
</dbReference>
<keyword evidence="8" id="KW-0472">Membrane</keyword>
<dbReference type="AlphaFoldDB" id="A0A1G8KLC6"/>
<dbReference type="PROSITE" id="PS50893">
    <property type="entry name" value="ABC_TRANSPORTER_2"/>
    <property type="match status" value="1"/>
</dbReference>
<keyword evidence="4" id="KW-1003">Cell membrane</keyword>
<evidence type="ECO:0000256" key="1">
    <source>
        <dbReference type="ARBA" id="ARBA00004202"/>
    </source>
</evidence>
<evidence type="ECO:0000256" key="3">
    <source>
        <dbReference type="ARBA" id="ARBA00022448"/>
    </source>
</evidence>
<dbReference type="InterPro" id="IPR017871">
    <property type="entry name" value="ABC_transporter-like_CS"/>
</dbReference>
<dbReference type="NCBIfam" id="TIGR03005">
    <property type="entry name" value="ectoine_ehuA"/>
    <property type="match status" value="1"/>
</dbReference>
<protein>
    <submittedName>
        <fullName evidence="10">Amino acid ABC transporter ATP-binding protein, PAAT family</fullName>
    </submittedName>
</protein>
<evidence type="ECO:0000259" key="9">
    <source>
        <dbReference type="PROSITE" id="PS50893"/>
    </source>
</evidence>
<dbReference type="GO" id="GO:0005886">
    <property type="term" value="C:plasma membrane"/>
    <property type="evidence" value="ECO:0007669"/>
    <property type="project" value="UniProtKB-SubCell"/>
</dbReference>
<evidence type="ECO:0000256" key="8">
    <source>
        <dbReference type="ARBA" id="ARBA00023136"/>
    </source>
</evidence>
<dbReference type="EMBL" id="FNDT01000011">
    <property type="protein sequence ID" value="SDI44182.1"/>
    <property type="molecule type" value="Genomic_DNA"/>
</dbReference>
<dbReference type="Gene3D" id="3.40.50.300">
    <property type="entry name" value="P-loop containing nucleotide triphosphate hydrolases"/>
    <property type="match status" value="1"/>
</dbReference>
<dbReference type="PANTHER" id="PTHR43166">
    <property type="entry name" value="AMINO ACID IMPORT ATP-BINDING PROTEIN"/>
    <property type="match status" value="1"/>
</dbReference>
<dbReference type="GO" id="GO:0016887">
    <property type="term" value="F:ATP hydrolysis activity"/>
    <property type="evidence" value="ECO:0007669"/>
    <property type="project" value="InterPro"/>
</dbReference>
<organism evidence="10 11">
    <name type="scientific">Arthrobacter subterraneus</name>
    <dbReference type="NCBI Taxonomy" id="335973"/>
    <lineage>
        <taxon>Bacteria</taxon>
        <taxon>Bacillati</taxon>
        <taxon>Actinomycetota</taxon>
        <taxon>Actinomycetes</taxon>
        <taxon>Micrococcales</taxon>
        <taxon>Micrococcaceae</taxon>
        <taxon>Arthrobacter</taxon>
    </lineage>
</organism>
<keyword evidence="5" id="KW-0547">Nucleotide-binding</keyword>
<dbReference type="Proteomes" id="UP000199258">
    <property type="component" value="Unassembled WGS sequence"/>
</dbReference>
<dbReference type="PIRSF" id="PIRSF039085">
    <property type="entry name" value="ABC_ATPase_HisP"/>
    <property type="match status" value="1"/>
</dbReference>
<keyword evidence="6 10" id="KW-0067">ATP-binding</keyword>
<dbReference type="RefSeq" id="WP_281241717.1">
    <property type="nucleotide sequence ID" value="NZ_FNDT01000011.1"/>
</dbReference>
<reference evidence="10 11" key="1">
    <citation type="submission" date="2016-10" db="EMBL/GenBank/DDBJ databases">
        <authorList>
            <person name="de Groot N.N."/>
        </authorList>
    </citation>
    <scope>NUCLEOTIDE SEQUENCE [LARGE SCALE GENOMIC DNA]</scope>
    <source>
        <strain evidence="10 11">NP_1H</strain>
    </source>
</reference>
<dbReference type="GO" id="GO:0015424">
    <property type="term" value="F:ABC-type amino acid transporter activity"/>
    <property type="evidence" value="ECO:0007669"/>
    <property type="project" value="InterPro"/>
</dbReference>
<name>A0A1G8KLC6_9MICC</name>
<dbReference type="InterPro" id="IPR003439">
    <property type="entry name" value="ABC_transporter-like_ATP-bd"/>
</dbReference>
<keyword evidence="11" id="KW-1185">Reference proteome</keyword>
<dbReference type="InterPro" id="IPR014343">
    <property type="entry name" value="Ectoine_EhuA"/>
</dbReference>
<keyword evidence="3" id="KW-0813">Transport</keyword>
<dbReference type="SMART" id="SM00382">
    <property type="entry name" value="AAA"/>
    <property type="match status" value="1"/>
</dbReference>
<evidence type="ECO:0000313" key="11">
    <source>
        <dbReference type="Proteomes" id="UP000199258"/>
    </source>
</evidence>
<feature type="domain" description="ABC transporter" evidence="9">
    <location>
        <begin position="20"/>
        <end position="263"/>
    </location>
</feature>
<dbReference type="CDD" id="cd03262">
    <property type="entry name" value="ABC_HisP_GlnQ"/>
    <property type="match status" value="1"/>
</dbReference>
<evidence type="ECO:0000256" key="7">
    <source>
        <dbReference type="ARBA" id="ARBA00022970"/>
    </source>
</evidence>
<evidence type="ECO:0000256" key="6">
    <source>
        <dbReference type="ARBA" id="ARBA00022840"/>
    </source>
</evidence>
<dbReference type="PROSITE" id="PS00211">
    <property type="entry name" value="ABC_TRANSPORTER_1"/>
    <property type="match status" value="1"/>
</dbReference>
<dbReference type="PANTHER" id="PTHR43166:SF9">
    <property type="entry name" value="GLUTAMATE_ASPARTATE IMPORT ATP-BINDING PROTEIN GLTL"/>
    <property type="match status" value="1"/>
</dbReference>
<keyword evidence="7" id="KW-0029">Amino-acid transport</keyword>